<evidence type="ECO:0000256" key="7">
    <source>
        <dbReference type="ARBA" id="ARBA00024298"/>
    </source>
</evidence>
<comment type="function">
    <text evidence="7">Catalyzes the formation of sulfite from adenosine 5'-phosphosulfate (APS) using thioredoxin as an electron donor.</text>
</comment>
<dbReference type="InterPro" id="IPR004511">
    <property type="entry name" value="PAPS/APS_Rdtase"/>
</dbReference>
<dbReference type="InterPro" id="IPR014729">
    <property type="entry name" value="Rossmann-like_a/b/a_fold"/>
</dbReference>
<dbReference type="NCBIfam" id="TIGR02055">
    <property type="entry name" value="APS_reductase"/>
    <property type="match status" value="1"/>
</dbReference>
<evidence type="ECO:0000256" key="4">
    <source>
        <dbReference type="ARBA" id="ARBA00023002"/>
    </source>
</evidence>
<keyword evidence="6" id="KW-0411">Iron-sulfur</keyword>
<dbReference type="GO" id="GO:0051536">
    <property type="term" value="F:iron-sulfur cluster binding"/>
    <property type="evidence" value="ECO:0007669"/>
    <property type="project" value="UniProtKB-KW"/>
</dbReference>
<organism evidence="15">
    <name type="scientific">hydrothermal vent metagenome</name>
    <dbReference type="NCBI Taxonomy" id="652676"/>
    <lineage>
        <taxon>unclassified sequences</taxon>
        <taxon>metagenomes</taxon>
        <taxon>ecological metagenomes</taxon>
    </lineage>
</organism>
<dbReference type="HAMAP" id="MF_00063">
    <property type="entry name" value="CysH"/>
    <property type="match status" value="1"/>
</dbReference>
<dbReference type="GO" id="GO:0043866">
    <property type="term" value="F:adenylyl-sulfate reductase (thioredoxin) activity"/>
    <property type="evidence" value="ECO:0007669"/>
    <property type="project" value="UniProtKB-EC"/>
</dbReference>
<evidence type="ECO:0000256" key="5">
    <source>
        <dbReference type="ARBA" id="ARBA00023004"/>
    </source>
</evidence>
<keyword evidence="4 15" id="KW-0560">Oxidoreductase</keyword>
<dbReference type="InterPro" id="IPR011798">
    <property type="entry name" value="APS_reductase"/>
</dbReference>
<dbReference type="AlphaFoldDB" id="A0A3B0WBM4"/>
<evidence type="ECO:0000256" key="12">
    <source>
        <dbReference type="ARBA" id="ARBA00032041"/>
    </source>
</evidence>
<dbReference type="CDD" id="cd23945">
    <property type="entry name" value="PAPS_reductase"/>
    <property type="match status" value="1"/>
</dbReference>
<keyword evidence="2" id="KW-0963">Cytoplasm</keyword>
<dbReference type="EMBL" id="UOFB01000241">
    <property type="protein sequence ID" value="VAW48137.1"/>
    <property type="molecule type" value="Genomic_DNA"/>
</dbReference>
<dbReference type="EC" id="1.8.4.10" evidence="9"/>
<dbReference type="GO" id="GO:0019344">
    <property type="term" value="P:cysteine biosynthetic process"/>
    <property type="evidence" value="ECO:0007669"/>
    <property type="project" value="InterPro"/>
</dbReference>
<name>A0A3B0WBM4_9ZZZZ</name>
<sequence>MKNISIDELNQQFKAQPLAETLKELADIFDGQKMVFSSSLGLEDQVITAAIFENDLPIQVFTLDTQRLFKETEALITETEQKYQKTIVRFTPNPDAIQEYTKTEGLNGFYESIEKRKKCCYIRKIEPLNRALKGAKIWITGIRQAQSEFRNNMQLFEYDSERDLIKFNPLLAWSTEQLWECIRANQIPFNSLHEKGYPSIGCEPCTRAIKPGEDERAGRWWWENQDQTKQECGLHVPLKAAKKA</sequence>
<comment type="pathway">
    <text evidence="8">Sulfur metabolism; hydrogen sulfide biosynthesis; sulfite from sulfate.</text>
</comment>
<dbReference type="Pfam" id="PF01507">
    <property type="entry name" value="PAPS_reduct"/>
    <property type="match status" value="1"/>
</dbReference>
<dbReference type="PANTHER" id="PTHR46482">
    <property type="entry name" value="5'-ADENYLYLSULFATE REDUCTASE 3, CHLOROPLASTIC"/>
    <property type="match status" value="1"/>
</dbReference>
<evidence type="ECO:0000256" key="10">
    <source>
        <dbReference type="ARBA" id="ARBA00029514"/>
    </source>
</evidence>
<keyword evidence="5" id="KW-0408">Iron</keyword>
<keyword evidence="3" id="KW-0479">Metal-binding</keyword>
<evidence type="ECO:0000256" key="3">
    <source>
        <dbReference type="ARBA" id="ARBA00022723"/>
    </source>
</evidence>
<evidence type="ECO:0000256" key="13">
    <source>
        <dbReference type="ARBA" id="ARBA00048441"/>
    </source>
</evidence>
<evidence type="ECO:0000256" key="9">
    <source>
        <dbReference type="ARBA" id="ARBA00024386"/>
    </source>
</evidence>
<evidence type="ECO:0000256" key="1">
    <source>
        <dbReference type="ARBA" id="ARBA00001966"/>
    </source>
</evidence>
<dbReference type="SUPFAM" id="SSF52402">
    <property type="entry name" value="Adenine nucleotide alpha hydrolases-like"/>
    <property type="match status" value="1"/>
</dbReference>
<dbReference type="PIRSF" id="PIRSF000857">
    <property type="entry name" value="PAPS_reductase"/>
    <property type="match status" value="1"/>
</dbReference>
<dbReference type="Gene3D" id="3.40.50.620">
    <property type="entry name" value="HUPs"/>
    <property type="match status" value="1"/>
</dbReference>
<evidence type="ECO:0000313" key="15">
    <source>
        <dbReference type="EMBL" id="VAW48137.1"/>
    </source>
</evidence>
<evidence type="ECO:0000256" key="2">
    <source>
        <dbReference type="ARBA" id="ARBA00022490"/>
    </source>
</evidence>
<gene>
    <name evidence="15" type="ORF">MNBD_GAMMA04-1158</name>
</gene>
<dbReference type="PANTHER" id="PTHR46482:SF9">
    <property type="entry name" value="5'-ADENYLYLSULFATE REDUCTASE 1, CHLOROPLASTIC"/>
    <property type="match status" value="1"/>
</dbReference>
<feature type="domain" description="Phosphoadenosine phosphosulphate reductase" evidence="14">
    <location>
        <begin position="34"/>
        <end position="208"/>
    </location>
</feature>
<proteinExistence type="inferred from homology"/>
<dbReference type="GO" id="GO:0046872">
    <property type="term" value="F:metal ion binding"/>
    <property type="evidence" value="ECO:0007669"/>
    <property type="project" value="UniProtKB-KW"/>
</dbReference>
<comment type="catalytic activity">
    <reaction evidence="13">
        <text>[thioredoxin]-disulfide + sulfite + AMP + 2 H(+) = adenosine 5'-phosphosulfate + [thioredoxin]-dithiol</text>
        <dbReference type="Rhea" id="RHEA:21976"/>
        <dbReference type="Rhea" id="RHEA-COMP:10698"/>
        <dbReference type="Rhea" id="RHEA-COMP:10700"/>
        <dbReference type="ChEBI" id="CHEBI:15378"/>
        <dbReference type="ChEBI" id="CHEBI:17359"/>
        <dbReference type="ChEBI" id="CHEBI:29950"/>
        <dbReference type="ChEBI" id="CHEBI:50058"/>
        <dbReference type="ChEBI" id="CHEBI:58243"/>
        <dbReference type="ChEBI" id="CHEBI:456215"/>
        <dbReference type="EC" id="1.8.4.10"/>
    </reaction>
</comment>
<evidence type="ECO:0000256" key="8">
    <source>
        <dbReference type="ARBA" id="ARBA00024327"/>
    </source>
</evidence>
<protein>
    <recommendedName>
        <fullName evidence="10">Adenosine 5'-phosphosulfate reductase</fullName>
        <ecNumber evidence="9">1.8.4.10</ecNumber>
    </recommendedName>
    <alternativeName>
        <fullName evidence="12">5'-adenylylsulfate reductase</fullName>
    </alternativeName>
    <alternativeName>
        <fullName evidence="11">Thioredoxin-dependent 5'-adenylylsulfate reductase</fullName>
    </alternativeName>
</protein>
<accession>A0A3B0WBM4</accession>
<dbReference type="InterPro" id="IPR002500">
    <property type="entry name" value="PAPS_reduct_dom"/>
</dbReference>
<dbReference type="GO" id="GO:0004604">
    <property type="term" value="F:phosphoadenylyl-sulfate reductase (thioredoxin) activity"/>
    <property type="evidence" value="ECO:0007669"/>
    <property type="project" value="InterPro"/>
</dbReference>
<evidence type="ECO:0000256" key="6">
    <source>
        <dbReference type="ARBA" id="ARBA00023014"/>
    </source>
</evidence>
<dbReference type="NCBIfam" id="NF002537">
    <property type="entry name" value="PRK02090.1"/>
    <property type="match status" value="1"/>
</dbReference>
<dbReference type="GO" id="GO:0019379">
    <property type="term" value="P:sulfate assimilation, phosphoadenylyl sulfate reduction by phosphoadenylyl-sulfate reductase (thioredoxin)"/>
    <property type="evidence" value="ECO:0007669"/>
    <property type="project" value="InterPro"/>
</dbReference>
<evidence type="ECO:0000259" key="14">
    <source>
        <dbReference type="Pfam" id="PF01507"/>
    </source>
</evidence>
<comment type="cofactor">
    <cofactor evidence="1">
        <name>[4Fe-4S] cluster</name>
        <dbReference type="ChEBI" id="CHEBI:49883"/>
    </cofactor>
</comment>
<evidence type="ECO:0000256" key="11">
    <source>
        <dbReference type="ARBA" id="ARBA00030894"/>
    </source>
</evidence>
<reference evidence="15" key="1">
    <citation type="submission" date="2018-06" db="EMBL/GenBank/DDBJ databases">
        <authorList>
            <person name="Zhirakovskaya E."/>
        </authorList>
    </citation>
    <scope>NUCLEOTIDE SEQUENCE</scope>
</reference>